<proteinExistence type="predicted"/>
<dbReference type="AlphaFoldDB" id="A0A9D3YKG2"/>
<keyword evidence="2" id="KW-1185">Reference proteome</keyword>
<accession>A0A9D3YKG2</accession>
<dbReference type="EMBL" id="JAIWYP010000015">
    <property type="protein sequence ID" value="KAH3700900.1"/>
    <property type="molecule type" value="Genomic_DNA"/>
</dbReference>
<reference evidence="1" key="2">
    <citation type="submission" date="2020-11" db="EMBL/GenBank/DDBJ databases">
        <authorList>
            <person name="McCartney M.A."/>
            <person name="Auch B."/>
            <person name="Kono T."/>
            <person name="Mallez S."/>
            <person name="Becker A."/>
            <person name="Gohl D.M."/>
            <person name="Silverstein K.A.T."/>
            <person name="Koren S."/>
            <person name="Bechman K.B."/>
            <person name="Herman A."/>
            <person name="Abrahante J.E."/>
            <person name="Garbe J."/>
        </authorList>
    </citation>
    <scope>NUCLEOTIDE SEQUENCE</scope>
    <source>
        <strain evidence="1">Duluth1</strain>
        <tissue evidence="1">Whole animal</tissue>
    </source>
</reference>
<protein>
    <submittedName>
        <fullName evidence="1">Uncharacterized protein</fullName>
    </submittedName>
</protein>
<reference evidence="1" key="1">
    <citation type="journal article" date="2019" name="bioRxiv">
        <title>The Genome of the Zebra Mussel, Dreissena polymorpha: A Resource for Invasive Species Research.</title>
        <authorList>
            <person name="McCartney M.A."/>
            <person name="Auch B."/>
            <person name="Kono T."/>
            <person name="Mallez S."/>
            <person name="Zhang Y."/>
            <person name="Obille A."/>
            <person name="Becker A."/>
            <person name="Abrahante J.E."/>
            <person name="Garbe J."/>
            <person name="Badalamenti J.P."/>
            <person name="Herman A."/>
            <person name="Mangelson H."/>
            <person name="Liachko I."/>
            <person name="Sullivan S."/>
            <person name="Sone E.D."/>
            <person name="Koren S."/>
            <person name="Silverstein K.A.T."/>
            <person name="Beckman K.B."/>
            <person name="Gohl D.M."/>
        </authorList>
    </citation>
    <scope>NUCLEOTIDE SEQUENCE</scope>
    <source>
        <strain evidence="1">Duluth1</strain>
        <tissue evidence="1">Whole animal</tissue>
    </source>
</reference>
<gene>
    <name evidence="1" type="ORF">DPMN_075881</name>
</gene>
<organism evidence="1 2">
    <name type="scientific">Dreissena polymorpha</name>
    <name type="common">Zebra mussel</name>
    <name type="synonym">Mytilus polymorpha</name>
    <dbReference type="NCBI Taxonomy" id="45954"/>
    <lineage>
        <taxon>Eukaryota</taxon>
        <taxon>Metazoa</taxon>
        <taxon>Spiralia</taxon>
        <taxon>Lophotrochozoa</taxon>
        <taxon>Mollusca</taxon>
        <taxon>Bivalvia</taxon>
        <taxon>Autobranchia</taxon>
        <taxon>Heteroconchia</taxon>
        <taxon>Euheterodonta</taxon>
        <taxon>Imparidentia</taxon>
        <taxon>Neoheterodontei</taxon>
        <taxon>Myida</taxon>
        <taxon>Dreissenoidea</taxon>
        <taxon>Dreissenidae</taxon>
        <taxon>Dreissena</taxon>
    </lineage>
</organism>
<dbReference type="Proteomes" id="UP000828390">
    <property type="component" value="Unassembled WGS sequence"/>
</dbReference>
<comment type="caution">
    <text evidence="1">The sequence shown here is derived from an EMBL/GenBank/DDBJ whole genome shotgun (WGS) entry which is preliminary data.</text>
</comment>
<evidence type="ECO:0000313" key="1">
    <source>
        <dbReference type="EMBL" id="KAH3700900.1"/>
    </source>
</evidence>
<sequence>MRMCTLLSIVTESATKIRKAVHCIEFLAVDSDSDSDIGLNIKLSRCGLIEGFRLLCAGRRTNVCAGSGKRLQRQCLGHGH</sequence>
<name>A0A9D3YKG2_DREPO</name>
<evidence type="ECO:0000313" key="2">
    <source>
        <dbReference type="Proteomes" id="UP000828390"/>
    </source>
</evidence>